<evidence type="ECO:0000256" key="14">
    <source>
        <dbReference type="ARBA" id="ARBA00023004"/>
    </source>
</evidence>
<dbReference type="EMBL" id="BAABHW010000002">
    <property type="protein sequence ID" value="GAA5073041.1"/>
    <property type="molecule type" value="Genomic_DNA"/>
</dbReference>
<keyword evidence="18" id="KW-1185">Reference proteome</keyword>
<keyword evidence="7" id="KW-0813">Transport</keyword>
<feature type="transmembrane region" description="Helical" evidence="16">
    <location>
        <begin position="21"/>
        <end position="45"/>
    </location>
</feature>
<proteinExistence type="predicted"/>
<dbReference type="InterPro" id="IPR034804">
    <property type="entry name" value="SQR/QFR_C/D"/>
</dbReference>
<evidence type="ECO:0000313" key="17">
    <source>
        <dbReference type="EMBL" id="GAA5073041.1"/>
    </source>
</evidence>
<evidence type="ECO:0000256" key="11">
    <source>
        <dbReference type="ARBA" id="ARBA00022723"/>
    </source>
</evidence>
<dbReference type="NCBIfam" id="TIGR02968">
    <property type="entry name" value="succ_dehyd_anc"/>
    <property type="match status" value="1"/>
</dbReference>
<feature type="transmembrane region" description="Helical" evidence="16">
    <location>
        <begin position="65"/>
        <end position="87"/>
    </location>
</feature>
<protein>
    <recommendedName>
        <fullName evidence="6">Succinate dehydrogenase hydrophobic membrane anchor subunit</fullName>
    </recommendedName>
</protein>
<accession>A0ABP9L8G3</accession>
<evidence type="ECO:0000256" key="16">
    <source>
        <dbReference type="SAM" id="Phobius"/>
    </source>
</evidence>
<evidence type="ECO:0000256" key="15">
    <source>
        <dbReference type="ARBA" id="ARBA00023136"/>
    </source>
</evidence>
<dbReference type="SUPFAM" id="SSF81343">
    <property type="entry name" value="Fumarate reductase respiratory complex transmembrane subunits"/>
    <property type="match status" value="1"/>
</dbReference>
<dbReference type="Gene3D" id="1.20.1300.10">
    <property type="entry name" value="Fumarate reductase/succinate dehydrogenase, transmembrane subunit"/>
    <property type="match status" value="1"/>
</dbReference>
<evidence type="ECO:0000256" key="2">
    <source>
        <dbReference type="ARBA" id="ARBA00004050"/>
    </source>
</evidence>
<keyword evidence="12" id="KW-0249">Electron transport</keyword>
<dbReference type="InterPro" id="IPR014312">
    <property type="entry name" value="Succ_DH_anchor"/>
</dbReference>
<keyword evidence="10 16" id="KW-0812">Transmembrane</keyword>
<comment type="pathway">
    <text evidence="4">Carbohydrate metabolism; tricarboxylic acid cycle.</text>
</comment>
<evidence type="ECO:0000256" key="5">
    <source>
        <dbReference type="ARBA" id="ARBA00011558"/>
    </source>
</evidence>
<keyword evidence="9" id="KW-0349">Heme</keyword>
<evidence type="ECO:0000256" key="1">
    <source>
        <dbReference type="ARBA" id="ARBA00001971"/>
    </source>
</evidence>
<sequence>MQYMTDRKRVEGLGSAKTGTHHFWTMTVTSVALLVLLPFFLAIMGPLIGASHEDVVASLGRPMPALIVAAFLVVGMHHFRLGVTTLIEDYVGGLSRKIWIIAMTIVSYGLAAAGIVALAQIAL</sequence>
<evidence type="ECO:0000256" key="6">
    <source>
        <dbReference type="ARBA" id="ARBA00019425"/>
    </source>
</evidence>
<keyword evidence="11" id="KW-0479">Metal-binding</keyword>
<keyword evidence="13 16" id="KW-1133">Transmembrane helix</keyword>
<evidence type="ECO:0000256" key="12">
    <source>
        <dbReference type="ARBA" id="ARBA00022982"/>
    </source>
</evidence>
<comment type="function">
    <text evidence="2">Membrane-anchoring subunit of succinate dehydrogenase (SDH).</text>
</comment>
<evidence type="ECO:0000256" key="10">
    <source>
        <dbReference type="ARBA" id="ARBA00022692"/>
    </source>
</evidence>
<evidence type="ECO:0000313" key="18">
    <source>
        <dbReference type="Proteomes" id="UP001499910"/>
    </source>
</evidence>
<comment type="caution">
    <text evidence="17">The sequence shown here is derived from an EMBL/GenBank/DDBJ whole genome shotgun (WGS) entry which is preliminary data.</text>
</comment>
<evidence type="ECO:0000256" key="13">
    <source>
        <dbReference type="ARBA" id="ARBA00022989"/>
    </source>
</evidence>
<keyword evidence="15 16" id="KW-0472">Membrane</keyword>
<dbReference type="Proteomes" id="UP001499910">
    <property type="component" value="Unassembled WGS sequence"/>
</dbReference>
<keyword evidence="8" id="KW-0816">Tricarboxylic acid cycle</keyword>
<evidence type="ECO:0000256" key="7">
    <source>
        <dbReference type="ARBA" id="ARBA00022448"/>
    </source>
</evidence>
<dbReference type="RefSeq" id="WP_259550378.1">
    <property type="nucleotide sequence ID" value="NZ_BAABHW010000002.1"/>
</dbReference>
<gene>
    <name evidence="17" type="ORF">GCM10023209_18400</name>
</gene>
<evidence type="ECO:0000256" key="9">
    <source>
        <dbReference type="ARBA" id="ARBA00022617"/>
    </source>
</evidence>
<dbReference type="Pfam" id="PF01127">
    <property type="entry name" value="Sdh_cyt"/>
    <property type="match status" value="1"/>
</dbReference>
<evidence type="ECO:0000256" key="3">
    <source>
        <dbReference type="ARBA" id="ARBA00004141"/>
    </source>
</evidence>
<keyword evidence="14" id="KW-0408">Iron</keyword>
<comment type="cofactor">
    <cofactor evidence="1">
        <name>heme</name>
        <dbReference type="ChEBI" id="CHEBI:30413"/>
    </cofactor>
</comment>
<name>A0ABP9L8G3_9RHOB</name>
<dbReference type="InterPro" id="IPR000701">
    <property type="entry name" value="SuccDH_FuR_B_TM-su"/>
</dbReference>
<feature type="transmembrane region" description="Helical" evidence="16">
    <location>
        <begin position="99"/>
        <end position="122"/>
    </location>
</feature>
<dbReference type="CDD" id="cd03495">
    <property type="entry name" value="SQR_TypeC_SdhD_like"/>
    <property type="match status" value="1"/>
</dbReference>
<evidence type="ECO:0000256" key="8">
    <source>
        <dbReference type="ARBA" id="ARBA00022532"/>
    </source>
</evidence>
<evidence type="ECO:0000256" key="4">
    <source>
        <dbReference type="ARBA" id="ARBA00005163"/>
    </source>
</evidence>
<comment type="subunit">
    <text evidence="5">Part of an enzyme complex containing four subunits: a flavoprotein, an iron-sulfur protein, plus two membrane-anchoring proteins, SdhC and SdhD.</text>
</comment>
<reference evidence="18" key="1">
    <citation type="journal article" date="2019" name="Int. J. Syst. Evol. Microbiol.">
        <title>The Global Catalogue of Microorganisms (GCM) 10K type strain sequencing project: providing services to taxonomists for standard genome sequencing and annotation.</title>
        <authorList>
            <consortium name="The Broad Institute Genomics Platform"/>
            <consortium name="The Broad Institute Genome Sequencing Center for Infectious Disease"/>
            <person name="Wu L."/>
            <person name="Ma J."/>
        </authorList>
    </citation>
    <scope>NUCLEOTIDE SEQUENCE [LARGE SCALE GENOMIC DNA]</scope>
    <source>
        <strain evidence="18">JCM 18015</strain>
    </source>
</reference>
<organism evidence="17 18">
    <name type="scientific">[Roseibacterium] beibuensis</name>
    <dbReference type="NCBI Taxonomy" id="1193142"/>
    <lineage>
        <taxon>Bacteria</taxon>
        <taxon>Pseudomonadati</taxon>
        <taxon>Pseudomonadota</taxon>
        <taxon>Alphaproteobacteria</taxon>
        <taxon>Rhodobacterales</taxon>
        <taxon>Roseobacteraceae</taxon>
        <taxon>Roseicyclus</taxon>
    </lineage>
</organism>
<comment type="subcellular location">
    <subcellularLocation>
        <location evidence="3">Membrane</location>
        <topology evidence="3">Multi-pass membrane protein</topology>
    </subcellularLocation>
</comment>